<dbReference type="PROSITE" id="PS51704">
    <property type="entry name" value="GP_PDE"/>
    <property type="match status" value="1"/>
</dbReference>
<keyword evidence="3" id="KW-1185">Reference proteome</keyword>
<organism evidence="2 3">
    <name type="scientific">Spartinivicinus marinus</name>
    <dbReference type="NCBI Taxonomy" id="2994442"/>
    <lineage>
        <taxon>Bacteria</taxon>
        <taxon>Pseudomonadati</taxon>
        <taxon>Pseudomonadota</taxon>
        <taxon>Gammaproteobacteria</taxon>
        <taxon>Oceanospirillales</taxon>
        <taxon>Zooshikellaceae</taxon>
        <taxon>Spartinivicinus</taxon>
    </lineage>
</organism>
<name>A0A853I489_9GAMM</name>
<dbReference type="AlphaFoldDB" id="A0A853I489"/>
<evidence type="ECO:0000313" key="2">
    <source>
        <dbReference type="EMBL" id="NYZ64974.1"/>
    </source>
</evidence>
<protein>
    <submittedName>
        <fullName evidence="2">Glycerophosphodiester phosphodiesterase</fullName>
    </submittedName>
</protein>
<dbReference type="EMBL" id="JACCKB010000003">
    <property type="protein sequence ID" value="NYZ64974.1"/>
    <property type="molecule type" value="Genomic_DNA"/>
</dbReference>
<dbReference type="GO" id="GO:0006629">
    <property type="term" value="P:lipid metabolic process"/>
    <property type="evidence" value="ECO:0007669"/>
    <property type="project" value="InterPro"/>
</dbReference>
<dbReference type="PANTHER" id="PTHR43805:SF1">
    <property type="entry name" value="GP-PDE DOMAIN-CONTAINING PROTEIN"/>
    <property type="match status" value="1"/>
</dbReference>
<dbReference type="Proteomes" id="UP000569732">
    <property type="component" value="Unassembled WGS sequence"/>
</dbReference>
<dbReference type="InterPro" id="IPR030395">
    <property type="entry name" value="GP_PDE_dom"/>
</dbReference>
<dbReference type="InterPro" id="IPR017946">
    <property type="entry name" value="PLC-like_Pdiesterase_TIM-brl"/>
</dbReference>
<dbReference type="SUPFAM" id="SSF51695">
    <property type="entry name" value="PLC-like phosphodiesterases"/>
    <property type="match status" value="1"/>
</dbReference>
<dbReference type="Pfam" id="PF03009">
    <property type="entry name" value="GDPD"/>
    <property type="match status" value="1"/>
</dbReference>
<sequence>MTKIIFIITLLIGSILYIMNASWLADKGNGGFYLLAHRGVYQNYDRTNLAKDECTVNRISKPTHHYIENTILAISKAFEYKADTVEIDIHPTKDGEFVVFHDWTLNCRTNGSGVTREQTLKYLKTLDVGYNYTYDGGKNYPFRGVGVGLMPTLKQVIEAFPNKKFLINIKSNDPQEAELLAQYLKLDDKKRANNLSIYGGEKAVDKLARDYPWLKTFTKKRVKRCLKEYILVGWAGIITEQCKNTTLLVPINYANYLWGWPNRFKERMDSVGTDYYLVGPYNPDTPTNGIPGFNTIEYIKELPEGYTGGIWTDKIELISPQIKQVEFGLIALNSQTN</sequence>
<reference evidence="2 3" key="1">
    <citation type="submission" date="2020-07" db="EMBL/GenBank/DDBJ databases">
        <title>Endozoicomonas sp. nov., isolated from sediment.</title>
        <authorList>
            <person name="Gu T."/>
        </authorList>
    </citation>
    <scope>NUCLEOTIDE SEQUENCE [LARGE SCALE GENOMIC DNA]</scope>
    <source>
        <strain evidence="2 3">SM1973</strain>
    </source>
</reference>
<gene>
    <name evidence="2" type="ORF">H0A36_03070</name>
</gene>
<dbReference type="RefSeq" id="WP_180567009.1">
    <property type="nucleotide sequence ID" value="NZ_JAPJZK010000001.1"/>
</dbReference>
<dbReference type="PANTHER" id="PTHR43805">
    <property type="entry name" value="GLYCEROPHOSPHORYL DIESTER PHOSPHODIESTERASE"/>
    <property type="match status" value="1"/>
</dbReference>
<feature type="domain" description="GP-PDE" evidence="1">
    <location>
        <begin position="53"/>
        <end position="322"/>
    </location>
</feature>
<dbReference type="Gene3D" id="3.20.20.190">
    <property type="entry name" value="Phosphatidylinositol (PI) phosphodiesterase"/>
    <property type="match status" value="1"/>
</dbReference>
<evidence type="ECO:0000259" key="1">
    <source>
        <dbReference type="PROSITE" id="PS51704"/>
    </source>
</evidence>
<proteinExistence type="predicted"/>
<accession>A0A853I489</accession>
<dbReference type="GO" id="GO:0008081">
    <property type="term" value="F:phosphoric diester hydrolase activity"/>
    <property type="evidence" value="ECO:0007669"/>
    <property type="project" value="InterPro"/>
</dbReference>
<evidence type="ECO:0000313" key="3">
    <source>
        <dbReference type="Proteomes" id="UP000569732"/>
    </source>
</evidence>
<comment type="caution">
    <text evidence="2">The sequence shown here is derived from an EMBL/GenBank/DDBJ whole genome shotgun (WGS) entry which is preliminary data.</text>
</comment>